<proteinExistence type="predicted"/>
<dbReference type="Proteomes" id="UP001271780">
    <property type="component" value="Unassembled WGS sequence"/>
</dbReference>
<gene>
    <name evidence="1" type="ORF">RFM27_18370</name>
</gene>
<dbReference type="SUPFAM" id="SSF53448">
    <property type="entry name" value="Nucleotide-diphospho-sugar transferases"/>
    <property type="match status" value="1"/>
</dbReference>
<evidence type="ECO:0000313" key="1">
    <source>
        <dbReference type="EMBL" id="MDX8474046.1"/>
    </source>
</evidence>
<protein>
    <recommendedName>
        <fullName evidence="3">Alpha 1,4-glycosyltransferase domain-containing protein</fullName>
    </recommendedName>
</protein>
<dbReference type="InterPro" id="IPR029044">
    <property type="entry name" value="Nucleotide-diphossugar_trans"/>
</dbReference>
<comment type="caution">
    <text evidence="1">The sequence shown here is derived from an EMBL/GenBank/DDBJ whole genome shotgun (WGS) entry which is preliminary data.</text>
</comment>
<dbReference type="InterPro" id="IPR051981">
    <property type="entry name" value="Glycosyltransf_32"/>
</dbReference>
<organism evidence="1 2">
    <name type="scientific">Mesorhizobium dulcispinae</name>
    <dbReference type="NCBI Taxonomy" id="3072316"/>
    <lineage>
        <taxon>Bacteria</taxon>
        <taxon>Pseudomonadati</taxon>
        <taxon>Pseudomonadota</taxon>
        <taxon>Alphaproteobacteria</taxon>
        <taxon>Hyphomicrobiales</taxon>
        <taxon>Phyllobacteriaceae</taxon>
        <taxon>Mesorhizobium</taxon>
    </lineage>
</organism>
<evidence type="ECO:0000313" key="2">
    <source>
        <dbReference type="Proteomes" id="UP001271780"/>
    </source>
</evidence>
<accession>A0ABU4XH01</accession>
<reference evidence="1 2" key="1">
    <citation type="submission" date="2023-08" db="EMBL/GenBank/DDBJ databases">
        <title>Implementing the SeqCode for naming new Mesorhizobium species isolated from Vachellia karroo root nodules.</title>
        <authorList>
            <person name="Van Lill M."/>
        </authorList>
    </citation>
    <scope>NUCLEOTIDE SEQUENCE [LARGE SCALE GENOMIC DNA]</scope>
    <source>
        <strain evidence="1 2">VK23A</strain>
    </source>
</reference>
<sequence>MAAPTVNMLWIGDGLGRIELLSIASWLAHGHAVRLHAYQPVANVPREVDLVDGGRCVPFADMKRLRHSKTGSYALASDYFRYRLQLVSGGLWSDLDMVCLKPVTIEGTCLFGLEDDTVINGAVLYLDAGLPVTAELAGLFRTDYFPPWTRLNRARKARLRRFLGLPVRPADLPWGTFGPNALTALARKHGLFERALPRHVFYPLHFGKARSVYDPAFSLDAVLREDTLTLHLWNEMLRDLKHSPPPLGSPLAKLFAEFGI</sequence>
<dbReference type="Gene3D" id="3.90.550.20">
    <property type="match status" value="1"/>
</dbReference>
<evidence type="ECO:0008006" key="3">
    <source>
        <dbReference type="Google" id="ProtNLM"/>
    </source>
</evidence>
<dbReference type="PANTHER" id="PTHR12042">
    <property type="entry name" value="LACTOSYLCERAMIDE 4-ALPHA-GALACTOSYLTRANSFERASE ALPHA- 1,4-GALACTOSYLTRANSFERASE"/>
    <property type="match status" value="1"/>
</dbReference>
<name>A0ABU4XH01_9HYPH</name>
<dbReference type="RefSeq" id="WP_320264317.1">
    <property type="nucleotide sequence ID" value="NZ_JAVIIX010000010.1"/>
</dbReference>
<dbReference type="PANTHER" id="PTHR12042:SF21">
    <property type="entry name" value="ALPHA1,4-GALACTOSYLTRANSFERASE 1-RELATED"/>
    <property type="match status" value="1"/>
</dbReference>
<dbReference type="EMBL" id="JAVIIZ010000011">
    <property type="protein sequence ID" value="MDX8474046.1"/>
    <property type="molecule type" value="Genomic_DNA"/>
</dbReference>
<keyword evidence="2" id="KW-1185">Reference proteome</keyword>